<dbReference type="Gene3D" id="2.40.160.50">
    <property type="entry name" value="membrane protein fhac: a member of the omp85/tpsb transporter family"/>
    <property type="match status" value="1"/>
</dbReference>
<dbReference type="InterPro" id="IPR000184">
    <property type="entry name" value="Bac_surfAg_D15"/>
</dbReference>
<evidence type="ECO:0000313" key="7">
    <source>
        <dbReference type="Proteomes" id="UP000231019"/>
    </source>
</evidence>
<organism evidence="6 7">
    <name type="scientific">bacterium (Candidatus Blackallbacteria) CG17_big_fil_post_rev_8_21_14_2_50_48_46</name>
    <dbReference type="NCBI Taxonomy" id="2014261"/>
    <lineage>
        <taxon>Bacteria</taxon>
        <taxon>Candidatus Blackallbacteria</taxon>
    </lineage>
</organism>
<dbReference type="Pfam" id="PF07244">
    <property type="entry name" value="POTRA"/>
    <property type="match status" value="1"/>
</dbReference>
<keyword evidence="4" id="KW-0472">Membrane</keyword>
<dbReference type="Pfam" id="PF01103">
    <property type="entry name" value="Omp85"/>
    <property type="match status" value="1"/>
</dbReference>
<dbReference type="EMBL" id="PFFQ01000065">
    <property type="protein sequence ID" value="PIW14049.1"/>
    <property type="molecule type" value="Genomic_DNA"/>
</dbReference>
<dbReference type="GO" id="GO:0019867">
    <property type="term" value="C:outer membrane"/>
    <property type="evidence" value="ECO:0007669"/>
    <property type="project" value="InterPro"/>
</dbReference>
<dbReference type="AlphaFoldDB" id="A0A2M7FY57"/>
<dbReference type="InterPro" id="IPR034746">
    <property type="entry name" value="POTRA"/>
</dbReference>
<dbReference type="Gene3D" id="3.10.20.310">
    <property type="entry name" value="membrane protein fhac"/>
    <property type="match status" value="3"/>
</dbReference>
<evidence type="ECO:0000256" key="1">
    <source>
        <dbReference type="ARBA" id="ARBA00004370"/>
    </source>
</evidence>
<dbReference type="PANTHER" id="PTHR12815">
    <property type="entry name" value="SORTING AND ASSEMBLY MACHINERY SAMM50 PROTEIN FAMILY MEMBER"/>
    <property type="match status" value="1"/>
</dbReference>
<reference evidence="6 7" key="1">
    <citation type="submission" date="2017-09" db="EMBL/GenBank/DDBJ databases">
        <title>Depth-based differentiation of microbial function through sediment-hosted aquifers and enrichment of novel symbionts in the deep terrestrial subsurface.</title>
        <authorList>
            <person name="Probst A.J."/>
            <person name="Ladd B."/>
            <person name="Jarett J.K."/>
            <person name="Geller-Mcgrath D.E."/>
            <person name="Sieber C.M."/>
            <person name="Emerson J.B."/>
            <person name="Anantharaman K."/>
            <person name="Thomas B.C."/>
            <person name="Malmstrom R."/>
            <person name="Stieglmeier M."/>
            <person name="Klingl A."/>
            <person name="Woyke T."/>
            <person name="Ryan C.M."/>
            <person name="Banfield J.F."/>
        </authorList>
    </citation>
    <scope>NUCLEOTIDE SEQUENCE [LARGE SCALE GENOMIC DNA]</scope>
    <source>
        <strain evidence="6">CG17_big_fil_post_rev_8_21_14_2_50_48_46</strain>
    </source>
</reference>
<sequence>MPNLNVNGRTVDPNSIRKISVPEGETPKSYLQKNEALIRKNFKDELYFEQNGDLFVTEDRFIVESMGGNLKDAKLRMGAVPAVALMLDNEPDSHKITDLEITGAPTETEWLKKELGLKKGDHVNLHDLQKKADVLFRSNRFLNVNFVPEASEKGIKLRLDVTEVPKEIKFHGAEPGQETKLKALFPQPLTQENIAKGMQAVQDLQDKDTQSLLRGLDFKINGNQLDVMISKAQIPQRMTFAGMSTQEASSVEPFFQKPLNYENIEKGMENMRKHFAKQGYILPTLEFNVKGEDLTIQMSKAPMPTRIEIKGATVYSEQEIKGMFKEPLTMEHIQAGLRELEKKYNDDGYVLMPPEGVSADLDKGVLSIQVREAKLSSIELSGNDKTKSDVIMREMRQHADKPLNMKTLDQDLQRVAGTGLFANVNKTVEPDPQNPDKVKVRVHTAEEKMSSLNVGAGYSMSNGPFGTASLNLGNVAGMNRKVSIDGTLGTKVWGGGLSYYDPWMFEGRTSFGASVYHRQWQGPYSDETRTGAKVSLGKPLGDIYDSPWRADVTLSAERIGIDDQYSVSGTGTDYRVGVRPSITYSTLDDPVMPHKGTKFQAGAEPVWVSGRVIGKFDASASHNIPLGERFTLTGSVQGGTILGDAPLYEKYNNAGLGRTLMGWESDGKLVGNNYAMASTGVNAQIWGPVSATAKLTAGDYFDGTDIHPKVGAGVGVNVKIGNFGVLNAGYGFKLVGKEKGDSPGAFHLGFGIPF</sequence>
<proteinExistence type="predicted"/>
<comment type="subcellular location">
    <subcellularLocation>
        <location evidence="1">Membrane</location>
    </subcellularLocation>
</comment>
<keyword evidence="3" id="KW-0812">Transmembrane</keyword>
<comment type="caution">
    <text evidence="6">The sequence shown here is derived from an EMBL/GenBank/DDBJ whole genome shotgun (WGS) entry which is preliminary data.</text>
</comment>
<protein>
    <recommendedName>
        <fullName evidence="5">POTRA domain-containing protein</fullName>
    </recommendedName>
</protein>
<dbReference type="PROSITE" id="PS51779">
    <property type="entry name" value="POTRA"/>
    <property type="match status" value="1"/>
</dbReference>
<dbReference type="PANTHER" id="PTHR12815:SF18">
    <property type="entry name" value="SORTING AND ASSEMBLY MACHINERY COMPONENT 50 HOMOLOG"/>
    <property type="match status" value="1"/>
</dbReference>
<keyword evidence="2" id="KW-1134">Transmembrane beta strand</keyword>
<evidence type="ECO:0000256" key="4">
    <source>
        <dbReference type="ARBA" id="ARBA00023136"/>
    </source>
</evidence>
<dbReference type="InterPro" id="IPR010827">
    <property type="entry name" value="BamA/TamA_POTRA"/>
</dbReference>
<name>A0A2M7FY57_9BACT</name>
<evidence type="ECO:0000313" key="6">
    <source>
        <dbReference type="EMBL" id="PIW14049.1"/>
    </source>
</evidence>
<feature type="domain" description="POTRA" evidence="5">
    <location>
        <begin position="373"/>
        <end position="447"/>
    </location>
</feature>
<dbReference type="Proteomes" id="UP000231019">
    <property type="component" value="Unassembled WGS sequence"/>
</dbReference>
<evidence type="ECO:0000256" key="3">
    <source>
        <dbReference type="ARBA" id="ARBA00022692"/>
    </source>
</evidence>
<dbReference type="InterPro" id="IPR039910">
    <property type="entry name" value="D15-like"/>
</dbReference>
<gene>
    <name evidence="6" type="ORF">COW36_23735</name>
</gene>
<evidence type="ECO:0000259" key="5">
    <source>
        <dbReference type="PROSITE" id="PS51779"/>
    </source>
</evidence>
<evidence type="ECO:0000256" key="2">
    <source>
        <dbReference type="ARBA" id="ARBA00022452"/>
    </source>
</evidence>
<accession>A0A2M7FY57</accession>